<dbReference type="OrthoDB" id="195736at2"/>
<dbReference type="PANTHER" id="PTHR47197">
    <property type="entry name" value="PROTEIN NIRF"/>
    <property type="match status" value="1"/>
</dbReference>
<reference evidence="4" key="1">
    <citation type="submission" date="2017-03" db="EMBL/GenBank/DDBJ databases">
        <authorList>
            <person name="Rodrigo-Torres L."/>
            <person name="Arahal R.D."/>
            <person name="Lucena T."/>
        </authorList>
    </citation>
    <scope>NUCLEOTIDE SEQUENCE [LARGE SCALE GENOMIC DNA]</scope>
    <source>
        <strain evidence="4">CECT 8411</strain>
    </source>
</reference>
<accession>A0A1X7A3I9</accession>
<gene>
    <name evidence="3" type="primary">vgb</name>
    <name evidence="3" type="ORF">RUM8411_03545</name>
</gene>
<sequence length="321" mass="34232">MRWSSVLVRQASRLFTLPAAISASMALAETAFITCQNGEELSRIDLSEMQETARWPLPGKPAGVAAGLDGTLFTVSPDSKTVRRLSSETGETIAQVVLDGGPIGIVLDSTGGRVFVSDWYNARLWVLDGENLEVLTELPTGTAPAGIAISADGRFLASANKDADQVSVFDAETLQSRHRITVGIRPFGLRFAPDGRLFVGNVGSNDVSVIDVDTGTVTATVPVGERPYGIAFAQGHAFVTNQYANTLSVFSLKTLEHEALIEVGEYPEGIDATARQDLVVVANWFDNTVSIVDPKALSVIETIETCDGPRAFGSFLKGGRQ</sequence>
<dbReference type="PANTHER" id="PTHR47197:SF3">
    <property type="entry name" value="DIHYDRO-HEME D1 DEHYDROGENASE"/>
    <property type="match status" value="1"/>
</dbReference>
<protein>
    <submittedName>
        <fullName evidence="3">Virginiamycin B lyase</fullName>
    </submittedName>
</protein>
<evidence type="ECO:0000256" key="1">
    <source>
        <dbReference type="ARBA" id="ARBA00022737"/>
    </source>
</evidence>
<keyword evidence="4" id="KW-1185">Reference proteome</keyword>
<dbReference type="Gene3D" id="2.130.10.10">
    <property type="entry name" value="YVTN repeat-like/Quinoprotein amine dehydrogenase"/>
    <property type="match status" value="1"/>
</dbReference>
<feature type="chain" id="PRO_5010875952" evidence="2">
    <location>
        <begin position="29"/>
        <end position="321"/>
    </location>
</feature>
<proteinExistence type="predicted"/>
<dbReference type="Proteomes" id="UP000193778">
    <property type="component" value="Unassembled WGS sequence"/>
</dbReference>
<feature type="signal peptide" evidence="2">
    <location>
        <begin position="1"/>
        <end position="28"/>
    </location>
</feature>
<name>A0A1X7A3I9_9RHOB</name>
<dbReference type="InterPro" id="IPR015943">
    <property type="entry name" value="WD40/YVTN_repeat-like_dom_sf"/>
</dbReference>
<dbReference type="AlphaFoldDB" id="A0A1X7A3I9"/>
<evidence type="ECO:0000313" key="4">
    <source>
        <dbReference type="Proteomes" id="UP000193778"/>
    </source>
</evidence>
<keyword evidence="3" id="KW-0456">Lyase</keyword>
<dbReference type="InterPro" id="IPR051200">
    <property type="entry name" value="Host-pathogen_enzymatic-act"/>
</dbReference>
<dbReference type="RefSeq" id="WP_085824010.1">
    <property type="nucleotide sequence ID" value="NZ_FWFP01000011.1"/>
</dbReference>
<dbReference type="EMBL" id="FWFP01000011">
    <property type="protein sequence ID" value="SLN69486.1"/>
    <property type="molecule type" value="Genomic_DNA"/>
</dbReference>
<dbReference type="Pfam" id="PF01436">
    <property type="entry name" value="NHL"/>
    <property type="match status" value="1"/>
</dbReference>
<dbReference type="InterPro" id="IPR011048">
    <property type="entry name" value="Haem_d1_sf"/>
</dbReference>
<dbReference type="InterPro" id="IPR001258">
    <property type="entry name" value="NHL_repeat"/>
</dbReference>
<organism evidence="3 4">
    <name type="scientific">Ruegeria meonggei</name>
    <dbReference type="NCBI Taxonomy" id="1446476"/>
    <lineage>
        <taxon>Bacteria</taxon>
        <taxon>Pseudomonadati</taxon>
        <taxon>Pseudomonadota</taxon>
        <taxon>Alphaproteobacteria</taxon>
        <taxon>Rhodobacterales</taxon>
        <taxon>Roseobacteraceae</taxon>
        <taxon>Ruegeria</taxon>
    </lineage>
</organism>
<keyword evidence="2" id="KW-0732">Signal</keyword>
<keyword evidence="1" id="KW-0677">Repeat</keyword>
<evidence type="ECO:0000256" key="2">
    <source>
        <dbReference type="SAM" id="SignalP"/>
    </source>
</evidence>
<dbReference type="GO" id="GO:0016829">
    <property type="term" value="F:lyase activity"/>
    <property type="evidence" value="ECO:0007669"/>
    <property type="project" value="UniProtKB-KW"/>
</dbReference>
<dbReference type="SUPFAM" id="SSF51004">
    <property type="entry name" value="C-terminal (heme d1) domain of cytochrome cd1-nitrite reductase"/>
    <property type="match status" value="1"/>
</dbReference>
<dbReference type="InterPro" id="IPR019405">
    <property type="entry name" value="Lactonase_7-beta_prop"/>
</dbReference>
<evidence type="ECO:0000313" key="3">
    <source>
        <dbReference type="EMBL" id="SLN69486.1"/>
    </source>
</evidence>
<dbReference type="Pfam" id="PF10282">
    <property type="entry name" value="Lactonase"/>
    <property type="match status" value="1"/>
</dbReference>
<dbReference type="InterPro" id="IPR011964">
    <property type="entry name" value="YVTN_b-propeller_repeat"/>
</dbReference>
<dbReference type="NCBIfam" id="TIGR02276">
    <property type="entry name" value="beta_rpt_yvtn"/>
    <property type="match status" value="1"/>
</dbReference>